<feature type="transmembrane region" description="Helical" evidence="1">
    <location>
        <begin position="696"/>
        <end position="717"/>
    </location>
</feature>
<evidence type="ECO:0000313" key="3">
    <source>
        <dbReference type="EMBL" id="THY72717.1"/>
    </source>
</evidence>
<dbReference type="Pfam" id="PF12697">
    <property type="entry name" value="Abhydrolase_6"/>
    <property type="match status" value="1"/>
</dbReference>
<dbReference type="InterPro" id="IPR050266">
    <property type="entry name" value="AB_hydrolase_sf"/>
</dbReference>
<dbReference type="Proteomes" id="UP000305064">
    <property type="component" value="Unassembled WGS sequence"/>
</dbReference>
<keyword evidence="1" id="KW-1133">Transmembrane helix</keyword>
<comment type="caution">
    <text evidence="3">The sequence shown here is derived from an EMBL/GenBank/DDBJ whole genome shotgun (WGS) entry which is preliminary data.</text>
</comment>
<name>A0A4S9PQP6_AURPU</name>
<dbReference type="InterPro" id="IPR000073">
    <property type="entry name" value="AB_hydrolase_1"/>
</dbReference>
<dbReference type="PANTHER" id="PTHR43798">
    <property type="entry name" value="MONOACYLGLYCEROL LIPASE"/>
    <property type="match status" value="1"/>
</dbReference>
<sequence>MSSSFKVVEHHTPCQSIREYPQATSTYQEEVLYLSAKQYIPLNRTPQEGDVTILAAHASAFPKELYEPLWEDLLKQSEKAGYGIRSIWMADVANQGASYVLNEGKTGNDPNYADHARDLLCLINTHRSEFTRPIIGVGHSMGTISLSLLAQMHPRLLTSIVMLDAIIVHKPLPAWVPMTRMPSFRRDLWPSRQAAEAAFRKNVLLKPFDPRVVDKILQHSIRPTPTLLYPEKEGENKKGEQSYTLTTPKHQEALSIARPNYEHVDWINKPDLKARHTHPDIWPCAPYMPPFYKSEGRTAWMFLPYLRPSVLWLYGTKSYTMDPIERSEKMKRTGTEWNGSGGAAMGRVKEEFIEDTGHFLCFEKIKETAEKVSEWLDSEVKIWKDLERVTIDKKWHEKDVVGRQCMDENWLKGVKAWKGDAAMPLMGEVKSDPKASRAIAKSIGKTLRTQILPPSSLPKPSHHSRIKSFQQNYLQTPLYHCTDQQRKAIATMSLITREDLPLAIIYFFLSFYHQPLAYLFLGLRILYSIFSDPDDSSKKQPTATTTCSSSSFFSIDLEFVALGLIYHYLTNLGLYWAAGFFALRMIYVALISEGEVKEVKRFKVYPDWKDERRWHYVDVGEELGWKGWWDKEAPMINKHPHKNPFAQTHLLNLPQAEPPALTEEEKYAIQDQLQLWMYQTTPTHTINFELRARNMLIAYLYLLAWALFFTTLFTCWFKRCKNREIKRAAAKKKSEEGWKKHVCKVYVRSTDQEKWYWENVLVEPDRAGYWDDEAANMADANGQIEDTDAIVTFSIIFCFIICLVWCTSCCQPQKKPMTDEELKKHVYRVYWDPTDKRMWYYENKLAVPDRLGYWDGDGNYHWYR</sequence>
<evidence type="ECO:0000259" key="2">
    <source>
        <dbReference type="Pfam" id="PF12697"/>
    </source>
</evidence>
<dbReference type="InterPro" id="IPR029058">
    <property type="entry name" value="AB_hydrolase_fold"/>
</dbReference>
<dbReference type="GO" id="GO:0016020">
    <property type="term" value="C:membrane"/>
    <property type="evidence" value="ECO:0007669"/>
    <property type="project" value="TreeGrafter"/>
</dbReference>
<feature type="transmembrane region" description="Helical" evidence="1">
    <location>
        <begin position="503"/>
        <end position="530"/>
    </location>
</feature>
<dbReference type="EMBL" id="QZBJ01000043">
    <property type="protein sequence ID" value="THY72717.1"/>
    <property type="molecule type" value="Genomic_DNA"/>
</dbReference>
<dbReference type="GO" id="GO:0046464">
    <property type="term" value="P:acylglycerol catabolic process"/>
    <property type="evidence" value="ECO:0007669"/>
    <property type="project" value="TreeGrafter"/>
</dbReference>
<keyword evidence="1" id="KW-0812">Transmembrane</keyword>
<evidence type="ECO:0000313" key="4">
    <source>
        <dbReference type="Proteomes" id="UP000305064"/>
    </source>
</evidence>
<dbReference type="GO" id="GO:0047372">
    <property type="term" value="F:monoacylglycerol lipase activity"/>
    <property type="evidence" value="ECO:0007669"/>
    <property type="project" value="TreeGrafter"/>
</dbReference>
<dbReference type="PANTHER" id="PTHR43798:SF5">
    <property type="entry name" value="MONOACYLGLYCEROL LIPASE ABHD6"/>
    <property type="match status" value="1"/>
</dbReference>
<dbReference type="AlphaFoldDB" id="A0A4S9PQP6"/>
<evidence type="ECO:0000256" key="1">
    <source>
        <dbReference type="SAM" id="Phobius"/>
    </source>
</evidence>
<feature type="domain" description="AB hydrolase-1" evidence="2">
    <location>
        <begin position="72"/>
        <end position="362"/>
    </location>
</feature>
<feature type="transmembrane region" description="Helical" evidence="1">
    <location>
        <begin position="575"/>
        <end position="592"/>
    </location>
</feature>
<accession>A0A4S9PQP6</accession>
<proteinExistence type="predicted"/>
<dbReference type="Gene3D" id="3.40.50.1820">
    <property type="entry name" value="alpha/beta hydrolase"/>
    <property type="match status" value="1"/>
</dbReference>
<organism evidence="3 4">
    <name type="scientific">Aureobasidium pullulans</name>
    <name type="common">Black yeast</name>
    <name type="synonym">Pullularia pullulans</name>
    <dbReference type="NCBI Taxonomy" id="5580"/>
    <lineage>
        <taxon>Eukaryota</taxon>
        <taxon>Fungi</taxon>
        <taxon>Dikarya</taxon>
        <taxon>Ascomycota</taxon>
        <taxon>Pezizomycotina</taxon>
        <taxon>Dothideomycetes</taxon>
        <taxon>Dothideomycetidae</taxon>
        <taxon>Dothideales</taxon>
        <taxon>Saccotheciaceae</taxon>
        <taxon>Aureobasidium</taxon>
    </lineage>
</organism>
<keyword evidence="1" id="KW-0472">Membrane</keyword>
<gene>
    <name evidence="3" type="ORF">D6C94_06479</name>
</gene>
<feature type="transmembrane region" description="Helical" evidence="1">
    <location>
        <begin position="551"/>
        <end position="569"/>
    </location>
</feature>
<reference evidence="3 4" key="1">
    <citation type="submission" date="2018-10" db="EMBL/GenBank/DDBJ databases">
        <title>Fifty Aureobasidium pullulans genomes reveal a recombining polyextremotolerant generalist.</title>
        <authorList>
            <person name="Gostincar C."/>
            <person name="Turk M."/>
            <person name="Zajc J."/>
            <person name="Gunde-Cimerman N."/>
        </authorList>
    </citation>
    <scope>NUCLEOTIDE SEQUENCE [LARGE SCALE GENOMIC DNA]</scope>
    <source>
        <strain evidence="3 4">EXF-4256</strain>
    </source>
</reference>
<protein>
    <submittedName>
        <fullName evidence="3">Toxin biosynthesis protein</fullName>
    </submittedName>
</protein>
<dbReference type="SUPFAM" id="SSF53474">
    <property type="entry name" value="alpha/beta-Hydrolases"/>
    <property type="match status" value="1"/>
</dbReference>
<feature type="transmembrane region" description="Helical" evidence="1">
    <location>
        <begin position="789"/>
        <end position="807"/>
    </location>
</feature>